<keyword evidence="2" id="KW-1185">Reference proteome</keyword>
<sequence length="95" mass="11101">MKESIAAISNKIFEWPQKILIFKLYYNNAKHSVTQFSPAELSFGRTLNTPMDSNDPLKLAEDFQEYSKRLKEQLSSDKEQVKLNEDEYFNCAKNC</sequence>
<dbReference type="AlphaFoldDB" id="A0A087TTW1"/>
<proteinExistence type="predicted"/>
<gene>
    <name evidence="1" type="ORF">X975_23646</name>
</gene>
<organism evidence="1 2">
    <name type="scientific">Stegodyphus mimosarum</name>
    <name type="common">African social velvet spider</name>
    <dbReference type="NCBI Taxonomy" id="407821"/>
    <lineage>
        <taxon>Eukaryota</taxon>
        <taxon>Metazoa</taxon>
        <taxon>Ecdysozoa</taxon>
        <taxon>Arthropoda</taxon>
        <taxon>Chelicerata</taxon>
        <taxon>Arachnida</taxon>
        <taxon>Araneae</taxon>
        <taxon>Araneomorphae</taxon>
        <taxon>Entelegynae</taxon>
        <taxon>Eresoidea</taxon>
        <taxon>Eresidae</taxon>
        <taxon>Stegodyphus</taxon>
    </lineage>
</organism>
<dbReference type="Proteomes" id="UP000054359">
    <property type="component" value="Unassembled WGS sequence"/>
</dbReference>
<reference evidence="1 2" key="1">
    <citation type="submission" date="2013-11" db="EMBL/GenBank/DDBJ databases">
        <title>Genome sequencing of Stegodyphus mimosarum.</title>
        <authorList>
            <person name="Bechsgaard J."/>
        </authorList>
    </citation>
    <scope>NUCLEOTIDE SEQUENCE [LARGE SCALE GENOMIC DNA]</scope>
</reference>
<evidence type="ECO:0000313" key="2">
    <source>
        <dbReference type="Proteomes" id="UP000054359"/>
    </source>
</evidence>
<name>A0A087TTW1_STEMI</name>
<dbReference type="Gene3D" id="3.30.420.10">
    <property type="entry name" value="Ribonuclease H-like superfamily/Ribonuclease H"/>
    <property type="match status" value="1"/>
</dbReference>
<feature type="non-terminal residue" evidence="1">
    <location>
        <position position="95"/>
    </location>
</feature>
<dbReference type="EMBL" id="KK116707">
    <property type="protein sequence ID" value="KFM68550.1"/>
    <property type="molecule type" value="Genomic_DNA"/>
</dbReference>
<evidence type="ECO:0000313" key="1">
    <source>
        <dbReference type="EMBL" id="KFM68550.1"/>
    </source>
</evidence>
<dbReference type="InterPro" id="IPR036397">
    <property type="entry name" value="RNaseH_sf"/>
</dbReference>
<accession>A0A087TTW1</accession>
<protein>
    <submittedName>
        <fullName evidence="1">Uncharacterized protein</fullName>
    </submittedName>
</protein>
<dbReference type="GO" id="GO:0003676">
    <property type="term" value="F:nucleic acid binding"/>
    <property type="evidence" value="ECO:0007669"/>
    <property type="project" value="InterPro"/>
</dbReference>